<feature type="domain" description="Nucleotidyl transferase" evidence="5">
    <location>
        <begin position="19"/>
        <end position="283"/>
    </location>
</feature>
<evidence type="ECO:0000313" key="8">
    <source>
        <dbReference type="Proteomes" id="UP001296967"/>
    </source>
</evidence>
<dbReference type="SUPFAM" id="SSF53448">
    <property type="entry name" value="Nucleotide-diphospho-sugar transferases"/>
    <property type="match status" value="1"/>
</dbReference>
<dbReference type="EC" id="2.7.7.27" evidence="7"/>
<evidence type="ECO:0000259" key="5">
    <source>
        <dbReference type="Pfam" id="PF00483"/>
    </source>
</evidence>
<sequence>MPSKTLTFVFAAERGAPAPLTEHRCKAAVPVAGKYRVIDFTLANCLHSGLRQVLVLTQYKSHSLHKHLRDGWSLFNAELGEFITAVPPQMRYHSDWYRNAMDALRQNRYLIERSPADSLLLLDGGLVYRMDYAELIRSHREQGGGISCPLRQAGPGTASGGMAVEVDAEGRIIAMRPPPEAGDAYRSTMGVVLIDKALLLERLETLAEAGEAEMAAGMESSMESGADLVTQLLSPFLDGRAFTPSPPVAYGFGGERGRVSQDRYWSDLGSTDAYFRANMDLLKADSPLDLYQADWHILTYQGQYPPARTVPGPSSGNEGIFVNSMLAAGTVIRGGGVSHSVLYPQVQVEDGAIVDEAILFEGVRVGANARIRRCICDKEVVIPAGAIVGEDRRADAERFAVSDEGIVVIRKGQSL</sequence>
<dbReference type="SUPFAM" id="SSF51161">
    <property type="entry name" value="Trimeric LpxA-like enzymes"/>
    <property type="match status" value="1"/>
</dbReference>
<dbReference type="InterPro" id="IPR005835">
    <property type="entry name" value="NTP_transferase_dom"/>
</dbReference>
<dbReference type="PANTHER" id="PTHR43523">
    <property type="entry name" value="GLUCOSE-1-PHOSPHATE ADENYLYLTRANSFERASE-RELATED"/>
    <property type="match status" value="1"/>
</dbReference>
<dbReference type="GO" id="GO:0008878">
    <property type="term" value="F:glucose-1-phosphate adenylyltransferase activity"/>
    <property type="evidence" value="ECO:0007669"/>
    <property type="project" value="UniProtKB-EC"/>
</dbReference>
<dbReference type="Pfam" id="PF24894">
    <property type="entry name" value="Hexapep_GlmU"/>
    <property type="match status" value="1"/>
</dbReference>
<dbReference type="Proteomes" id="UP001296967">
    <property type="component" value="Unassembled WGS sequence"/>
</dbReference>
<name>A0AAJ0UIK2_HALSE</name>
<dbReference type="GO" id="GO:0005978">
    <property type="term" value="P:glycogen biosynthetic process"/>
    <property type="evidence" value="ECO:0007669"/>
    <property type="project" value="UniProtKB-KW"/>
</dbReference>
<comment type="caution">
    <text evidence="7">The sequence shown here is derived from an EMBL/GenBank/DDBJ whole genome shotgun (WGS) entry which is preliminary data.</text>
</comment>
<evidence type="ECO:0000256" key="3">
    <source>
        <dbReference type="ARBA" id="ARBA00022695"/>
    </source>
</evidence>
<reference evidence="7" key="2">
    <citation type="journal article" date="2020" name="Microorganisms">
        <title>Osmotic Adaptation and Compatible Solute Biosynthesis of Phototrophic Bacteria as Revealed from Genome Analyses.</title>
        <authorList>
            <person name="Imhoff J.F."/>
            <person name="Rahn T."/>
            <person name="Kunzel S."/>
            <person name="Keller A."/>
            <person name="Neulinger S.C."/>
        </authorList>
    </citation>
    <scope>NUCLEOTIDE SEQUENCE</scope>
    <source>
        <strain evidence="7">DSM 4395</strain>
    </source>
</reference>
<organism evidence="7 8">
    <name type="scientific">Halochromatium salexigens</name>
    <name type="common">Chromatium salexigens</name>
    <dbReference type="NCBI Taxonomy" id="49447"/>
    <lineage>
        <taxon>Bacteria</taxon>
        <taxon>Pseudomonadati</taxon>
        <taxon>Pseudomonadota</taxon>
        <taxon>Gammaproteobacteria</taxon>
        <taxon>Chromatiales</taxon>
        <taxon>Chromatiaceae</taxon>
        <taxon>Halochromatium</taxon>
    </lineage>
</organism>
<dbReference type="CDD" id="cd04651">
    <property type="entry name" value="LbH_G1P_AT_C"/>
    <property type="match status" value="1"/>
</dbReference>
<evidence type="ECO:0000259" key="6">
    <source>
        <dbReference type="Pfam" id="PF24894"/>
    </source>
</evidence>
<dbReference type="InterPro" id="IPR029044">
    <property type="entry name" value="Nucleotide-diphossugar_trans"/>
</dbReference>
<dbReference type="RefSeq" id="WP_201246989.1">
    <property type="nucleotide sequence ID" value="NZ_NHSF01000077.1"/>
</dbReference>
<accession>A0AAJ0UIK2</accession>
<keyword evidence="3 7" id="KW-0548">Nucleotidyltransferase</keyword>
<keyword evidence="2 7" id="KW-0808">Transferase</keyword>
<reference evidence="7" key="1">
    <citation type="submission" date="2017-05" db="EMBL/GenBank/DDBJ databases">
        <authorList>
            <person name="Imhoff J.F."/>
            <person name="Rahn T."/>
            <person name="Kuenzel S."/>
            <person name="Neulinger S.C."/>
        </authorList>
    </citation>
    <scope>NUCLEOTIDE SEQUENCE</scope>
    <source>
        <strain evidence="7">DSM 4395</strain>
    </source>
</reference>
<dbReference type="InterPro" id="IPR056818">
    <property type="entry name" value="GlmU/GlgC-like_hexapep"/>
</dbReference>
<evidence type="ECO:0000256" key="1">
    <source>
        <dbReference type="ARBA" id="ARBA00010443"/>
    </source>
</evidence>
<dbReference type="PANTHER" id="PTHR43523:SF2">
    <property type="entry name" value="GLUCOSE-1-PHOSPHATE ADENYLYLTRANSFERASE"/>
    <property type="match status" value="1"/>
</dbReference>
<evidence type="ECO:0000313" key="7">
    <source>
        <dbReference type="EMBL" id="MBK5932149.1"/>
    </source>
</evidence>
<proteinExistence type="inferred from homology"/>
<evidence type="ECO:0000256" key="2">
    <source>
        <dbReference type="ARBA" id="ARBA00022679"/>
    </source>
</evidence>
<evidence type="ECO:0000256" key="4">
    <source>
        <dbReference type="ARBA" id="ARBA00023056"/>
    </source>
</evidence>
<keyword evidence="8" id="KW-1185">Reference proteome</keyword>
<dbReference type="InterPro" id="IPR011004">
    <property type="entry name" value="Trimer_LpxA-like_sf"/>
</dbReference>
<feature type="domain" description="Glucose-1-phosphate adenylyltransferase/Bifunctional protein GlmU-like C-terminal hexapeptide" evidence="6">
    <location>
        <begin position="305"/>
        <end position="409"/>
    </location>
</feature>
<gene>
    <name evidence="7" type="primary">glgC</name>
    <name evidence="7" type="ORF">CCR82_16815</name>
</gene>
<comment type="similarity">
    <text evidence="1">Belongs to the bacterial/plant glucose-1-phosphate adenylyltransferase family.</text>
</comment>
<keyword evidence="4" id="KW-0320">Glycogen biosynthesis</keyword>
<protein>
    <submittedName>
        <fullName evidence="7">Glucose-1-phosphate adenylyltransferase</fullName>
        <ecNumber evidence="7">2.7.7.27</ecNumber>
    </submittedName>
</protein>
<dbReference type="Gene3D" id="3.90.550.10">
    <property type="entry name" value="Spore Coat Polysaccharide Biosynthesis Protein SpsA, Chain A"/>
    <property type="match status" value="1"/>
</dbReference>
<dbReference type="EMBL" id="NHSF01000077">
    <property type="protein sequence ID" value="MBK5932149.1"/>
    <property type="molecule type" value="Genomic_DNA"/>
</dbReference>
<dbReference type="Gene3D" id="2.160.10.10">
    <property type="entry name" value="Hexapeptide repeat proteins"/>
    <property type="match status" value="1"/>
</dbReference>
<dbReference type="AlphaFoldDB" id="A0AAJ0UIK2"/>
<dbReference type="InterPro" id="IPR011831">
    <property type="entry name" value="ADP-Glc_PPase"/>
</dbReference>
<dbReference type="Pfam" id="PF00483">
    <property type="entry name" value="NTP_transferase"/>
    <property type="match status" value="1"/>
</dbReference>